<accession>A0A7K1U5P5</accession>
<dbReference type="Gene3D" id="2.40.30.100">
    <property type="entry name" value="AF2212/PG0164-like"/>
    <property type="match status" value="1"/>
</dbReference>
<comment type="caution">
    <text evidence="1">The sequence shown here is derived from an EMBL/GenBank/DDBJ whole genome shotgun (WGS) entry which is preliminary data.</text>
</comment>
<dbReference type="Pfam" id="PF13376">
    <property type="entry name" value="OmdA"/>
    <property type="match status" value="1"/>
</dbReference>
<organism evidence="1 2">
    <name type="scientific">Chitinophaga tropicalis</name>
    <dbReference type="NCBI Taxonomy" id="2683588"/>
    <lineage>
        <taxon>Bacteria</taxon>
        <taxon>Pseudomonadati</taxon>
        <taxon>Bacteroidota</taxon>
        <taxon>Chitinophagia</taxon>
        <taxon>Chitinophagales</taxon>
        <taxon>Chitinophagaceae</taxon>
        <taxon>Chitinophaga</taxon>
    </lineage>
</organism>
<protein>
    <submittedName>
        <fullName evidence="1">DUF1905 domain-containing protein</fullName>
    </submittedName>
</protein>
<dbReference type="Proteomes" id="UP000461730">
    <property type="component" value="Unassembled WGS sequence"/>
</dbReference>
<dbReference type="Pfam" id="PF08922">
    <property type="entry name" value="DUF1905"/>
    <property type="match status" value="1"/>
</dbReference>
<reference evidence="1 2" key="1">
    <citation type="submission" date="2019-12" db="EMBL/GenBank/DDBJ databases">
        <title>Chitinophaga sp. strain ysch24 (GDMCC 1.1355), whole genome shotgun sequence.</title>
        <authorList>
            <person name="Zhang X."/>
        </authorList>
    </citation>
    <scope>NUCLEOTIDE SEQUENCE [LARGE SCALE GENOMIC DNA]</scope>
    <source>
        <strain evidence="2">ysch24</strain>
    </source>
</reference>
<keyword evidence="2" id="KW-1185">Reference proteome</keyword>
<name>A0A7K1U5P5_9BACT</name>
<proteinExistence type="predicted"/>
<dbReference type="InterPro" id="IPR037079">
    <property type="entry name" value="AF2212/PG0164-like_sf"/>
</dbReference>
<dbReference type="SUPFAM" id="SSF141694">
    <property type="entry name" value="AF2212/PG0164-like"/>
    <property type="match status" value="1"/>
</dbReference>
<evidence type="ECO:0000313" key="1">
    <source>
        <dbReference type="EMBL" id="MVT09596.1"/>
    </source>
</evidence>
<dbReference type="InterPro" id="IPR015018">
    <property type="entry name" value="DUF1905"/>
</dbReference>
<dbReference type="AlphaFoldDB" id="A0A7K1U5P5"/>
<evidence type="ECO:0000313" key="2">
    <source>
        <dbReference type="Proteomes" id="UP000461730"/>
    </source>
</evidence>
<sequence>MNKFSAEIQIIGINPFVFVPEDILENIFKQANKDKGPIPVCGTLNNQPYKQTLVRYSGEWRLYINTTMLKNSPQHVGKTVDLTIGFDPEDRTIKPPPKFLKALKTNKEAKAVFDKLIPSLKLEIVRYLANLKTEETLDKNITRAINFLLGKERFIGRDKP</sequence>
<gene>
    <name evidence="1" type="ORF">GO493_15110</name>
</gene>
<dbReference type="RefSeq" id="WP_157307041.1">
    <property type="nucleotide sequence ID" value="NZ_WRXN01000006.1"/>
</dbReference>
<dbReference type="EMBL" id="WRXN01000006">
    <property type="protein sequence ID" value="MVT09596.1"/>
    <property type="molecule type" value="Genomic_DNA"/>
</dbReference>